<gene>
    <name evidence="1" type="primary">mtfA</name>
    <name evidence="1" type="ORF">LMG26841_03133</name>
</gene>
<dbReference type="InterPro" id="IPR042252">
    <property type="entry name" value="MtfA_N"/>
</dbReference>
<dbReference type="SUPFAM" id="SSF55486">
    <property type="entry name" value="Metalloproteases ('zincins'), catalytic domain"/>
    <property type="match status" value="1"/>
</dbReference>
<dbReference type="Gene3D" id="3.40.390.10">
    <property type="entry name" value="Collagenase (Catalytic Domain)"/>
    <property type="match status" value="1"/>
</dbReference>
<dbReference type="EMBL" id="CADIKW010000006">
    <property type="protein sequence ID" value="CAB3874645.1"/>
    <property type="molecule type" value="Genomic_DNA"/>
</dbReference>
<name>A0A6S7D1M4_9BURK</name>
<dbReference type="GO" id="GO:0004177">
    <property type="term" value="F:aminopeptidase activity"/>
    <property type="evidence" value="ECO:0007669"/>
    <property type="project" value="TreeGrafter"/>
</dbReference>
<reference evidence="1 2" key="1">
    <citation type="submission" date="2020-04" db="EMBL/GenBank/DDBJ databases">
        <authorList>
            <person name="De Canck E."/>
        </authorList>
    </citation>
    <scope>NUCLEOTIDE SEQUENCE [LARGE SCALE GENOMIC DNA]</scope>
    <source>
        <strain evidence="1 2">LMG 26841</strain>
    </source>
</reference>
<proteinExistence type="predicted"/>
<dbReference type="Gene3D" id="1.10.472.150">
    <property type="entry name" value="Glucose-regulated metallo-peptidase M90, N-terminal domain"/>
    <property type="match status" value="1"/>
</dbReference>
<evidence type="ECO:0000313" key="2">
    <source>
        <dbReference type="Proteomes" id="UP000494272"/>
    </source>
</evidence>
<dbReference type="InterPro" id="IPR024079">
    <property type="entry name" value="MetalloPept_cat_dom_sf"/>
</dbReference>
<dbReference type="CDD" id="cd20169">
    <property type="entry name" value="Peptidase_M90_mtfA"/>
    <property type="match status" value="1"/>
</dbReference>
<dbReference type="Pfam" id="PF06167">
    <property type="entry name" value="Peptidase_M90"/>
    <property type="match status" value="1"/>
</dbReference>
<organism evidence="1 2">
    <name type="scientific">Achromobacter dolens</name>
    <dbReference type="NCBI Taxonomy" id="1287738"/>
    <lineage>
        <taxon>Bacteria</taxon>
        <taxon>Pseudomonadati</taxon>
        <taxon>Pseudomonadota</taxon>
        <taxon>Betaproteobacteria</taxon>
        <taxon>Burkholderiales</taxon>
        <taxon>Alcaligenaceae</taxon>
        <taxon>Achromobacter</taxon>
    </lineage>
</organism>
<dbReference type="GO" id="GO:0008237">
    <property type="term" value="F:metallopeptidase activity"/>
    <property type="evidence" value="ECO:0007669"/>
    <property type="project" value="InterPro"/>
</dbReference>
<dbReference type="InterPro" id="IPR010384">
    <property type="entry name" value="MtfA_fam"/>
</dbReference>
<accession>A0A6S7D1M4</accession>
<dbReference type="AlphaFoldDB" id="A0A6S7D1M4"/>
<dbReference type="GO" id="GO:0005829">
    <property type="term" value="C:cytosol"/>
    <property type="evidence" value="ECO:0007669"/>
    <property type="project" value="TreeGrafter"/>
</dbReference>
<sequence>MLKTPANAGHIFKEPKLMLRWLKGRGARAAEVAQMQARIAPDLWRQVLDAHPFLAALDADESAQLLARSAWLLASKTINGAQGLEVTDFMRLSIAAQASLPILNLTPALYEGWEEIIVYPAGFRIPRKQMDEDGVMHEYLEDAAGEAWDGGPLVLSWEDTQLSEGGFNVVIHEFAHKLDLQSGFADGMPSLAAHGDIKPREWRRILDDSLDRFIAAVDAVEAAIPHDVDPESAEADAWYGRLPLDPYAATDEAEFFAVSSEHFFVDPHPMAEALPEWFGLLRAYYRQDPLARYA</sequence>
<protein>
    <submittedName>
        <fullName evidence="1">Protein MtfA</fullName>
    </submittedName>
</protein>
<evidence type="ECO:0000313" key="1">
    <source>
        <dbReference type="EMBL" id="CAB3874645.1"/>
    </source>
</evidence>
<dbReference type="PANTHER" id="PTHR30164:SF2">
    <property type="entry name" value="PROTEIN MTFA"/>
    <property type="match status" value="1"/>
</dbReference>
<dbReference type="Proteomes" id="UP000494272">
    <property type="component" value="Unassembled WGS sequence"/>
</dbReference>
<keyword evidence="2" id="KW-1185">Reference proteome</keyword>
<dbReference type="PANTHER" id="PTHR30164">
    <property type="entry name" value="MTFA PEPTIDASE"/>
    <property type="match status" value="1"/>
</dbReference>